<comment type="caution">
    <text evidence="1">The sequence shown here is derived from an EMBL/GenBank/DDBJ whole genome shotgun (WGS) entry which is preliminary data.</text>
</comment>
<proteinExistence type="predicted"/>
<gene>
    <name evidence="1" type="ORF">EDS130_LOCUS17274</name>
</gene>
<dbReference type="Proteomes" id="UP000663852">
    <property type="component" value="Unassembled WGS sequence"/>
</dbReference>
<dbReference type="AlphaFoldDB" id="A0A814K5I7"/>
<reference evidence="1" key="1">
    <citation type="submission" date="2021-02" db="EMBL/GenBank/DDBJ databases">
        <authorList>
            <person name="Nowell W R."/>
        </authorList>
    </citation>
    <scope>NUCLEOTIDE SEQUENCE</scope>
</reference>
<name>A0A814K5I7_ADIRI</name>
<accession>A0A814K5I7</accession>
<sequence>MSTLQQHDLHDVHRRFFFFLSTNNVDDNRKPVEEKKRTSRTKHSDYTPRLILKIFIISSVKKNQIKCEVRNEKIKAKEQKYPTVKGTFSSIHRLDYSYFFFLLLFSIT</sequence>
<dbReference type="EMBL" id="CAJNOJ010000077">
    <property type="protein sequence ID" value="CAF1047967.1"/>
    <property type="molecule type" value="Genomic_DNA"/>
</dbReference>
<evidence type="ECO:0000313" key="2">
    <source>
        <dbReference type="Proteomes" id="UP000663852"/>
    </source>
</evidence>
<organism evidence="1 2">
    <name type="scientific">Adineta ricciae</name>
    <name type="common">Rotifer</name>
    <dbReference type="NCBI Taxonomy" id="249248"/>
    <lineage>
        <taxon>Eukaryota</taxon>
        <taxon>Metazoa</taxon>
        <taxon>Spiralia</taxon>
        <taxon>Gnathifera</taxon>
        <taxon>Rotifera</taxon>
        <taxon>Eurotatoria</taxon>
        <taxon>Bdelloidea</taxon>
        <taxon>Adinetida</taxon>
        <taxon>Adinetidae</taxon>
        <taxon>Adineta</taxon>
    </lineage>
</organism>
<protein>
    <submittedName>
        <fullName evidence="1">Uncharacterized protein</fullName>
    </submittedName>
</protein>
<evidence type="ECO:0000313" key="1">
    <source>
        <dbReference type="EMBL" id="CAF1047967.1"/>
    </source>
</evidence>